<feature type="signal peptide" evidence="1">
    <location>
        <begin position="1"/>
        <end position="22"/>
    </location>
</feature>
<proteinExistence type="predicted"/>
<protein>
    <submittedName>
        <fullName evidence="2">Uncharacterized protein</fullName>
    </submittedName>
</protein>
<evidence type="ECO:0000313" key="2">
    <source>
        <dbReference type="EMBL" id="KAK0454166.1"/>
    </source>
</evidence>
<comment type="caution">
    <text evidence="2">The sequence shown here is derived from an EMBL/GenBank/DDBJ whole genome shotgun (WGS) entry which is preliminary data.</text>
</comment>
<feature type="chain" id="PRO_5041420760" evidence="1">
    <location>
        <begin position="23"/>
        <end position="109"/>
    </location>
</feature>
<keyword evidence="3" id="KW-1185">Reference proteome</keyword>
<name>A0AA39K6C7_ARMTA</name>
<sequence length="109" mass="12246">MTLDPHMWRLGMTSFLLSLCESQTGLNQQPRYVLLLYSKMSACSSTHRGHIASDDALLRRIKVLLSQNKPPLPAKKDYLQSILCDSQSTLSKLNTQISLAQETLASLKR</sequence>
<dbReference type="Proteomes" id="UP001175211">
    <property type="component" value="Unassembled WGS sequence"/>
</dbReference>
<dbReference type="RefSeq" id="XP_060328554.1">
    <property type="nucleotide sequence ID" value="XM_060469784.1"/>
</dbReference>
<evidence type="ECO:0000313" key="3">
    <source>
        <dbReference type="Proteomes" id="UP001175211"/>
    </source>
</evidence>
<dbReference type="AlphaFoldDB" id="A0AA39K6C7"/>
<dbReference type="EMBL" id="JAUEPS010000027">
    <property type="protein sequence ID" value="KAK0454166.1"/>
    <property type="molecule type" value="Genomic_DNA"/>
</dbReference>
<organism evidence="2 3">
    <name type="scientific">Armillaria tabescens</name>
    <name type="common">Ringless honey mushroom</name>
    <name type="synonym">Agaricus tabescens</name>
    <dbReference type="NCBI Taxonomy" id="1929756"/>
    <lineage>
        <taxon>Eukaryota</taxon>
        <taxon>Fungi</taxon>
        <taxon>Dikarya</taxon>
        <taxon>Basidiomycota</taxon>
        <taxon>Agaricomycotina</taxon>
        <taxon>Agaricomycetes</taxon>
        <taxon>Agaricomycetidae</taxon>
        <taxon>Agaricales</taxon>
        <taxon>Marasmiineae</taxon>
        <taxon>Physalacriaceae</taxon>
        <taxon>Desarmillaria</taxon>
    </lineage>
</organism>
<accession>A0AA39K6C7</accession>
<evidence type="ECO:0000256" key="1">
    <source>
        <dbReference type="SAM" id="SignalP"/>
    </source>
</evidence>
<gene>
    <name evidence="2" type="ORF">EV420DRAFT_1481606</name>
</gene>
<dbReference type="GeneID" id="85353332"/>
<keyword evidence="1" id="KW-0732">Signal</keyword>
<reference evidence="2" key="1">
    <citation type="submission" date="2023-06" db="EMBL/GenBank/DDBJ databases">
        <authorList>
            <consortium name="Lawrence Berkeley National Laboratory"/>
            <person name="Ahrendt S."/>
            <person name="Sahu N."/>
            <person name="Indic B."/>
            <person name="Wong-Bajracharya J."/>
            <person name="Merenyi Z."/>
            <person name="Ke H.-M."/>
            <person name="Monk M."/>
            <person name="Kocsube S."/>
            <person name="Drula E."/>
            <person name="Lipzen A."/>
            <person name="Balint B."/>
            <person name="Henrissat B."/>
            <person name="Andreopoulos B."/>
            <person name="Martin F.M."/>
            <person name="Harder C.B."/>
            <person name="Rigling D."/>
            <person name="Ford K.L."/>
            <person name="Foster G.D."/>
            <person name="Pangilinan J."/>
            <person name="Papanicolaou A."/>
            <person name="Barry K."/>
            <person name="LaButti K."/>
            <person name="Viragh M."/>
            <person name="Koriabine M."/>
            <person name="Yan M."/>
            <person name="Riley R."/>
            <person name="Champramary S."/>
            <person name="Plett K.L."/>
            <person name="Tsai I.J."/>
            <person name="Slot J."/>
            <person name="Sipos G."/>
            <person name="Plett J."/>
            <person name="Nagy L.G."/>
            <person name="Grigoriev I.V."/>
        </authorList>
    </citation>
    <scope>NUCLEOTIDE SEQUENCE</scope>
    <source>
        <strain evidence="2">CCBAS 213</strain>
    </source>
</reference>